<evidence type="ECO:0000313" key="2">
    <source>
        <dbReference type="Proteomes" id="UP000596381"/>
    </source>
</evidence>
<accession>A0A7U0J670</accession>
<proteinExistence type="predicted"/>
<organism evidence="1 2">
    <name type="scientific">Klebsiella phage vB_KpM_FBKp24</name>
    <dbReference type="NCBI Taxonomy" id="2801834"/>
    <lineage>
        <taxon>Viruses</taxon>
        <taxon>Duplodnaviria</taxon>
        <taxon>Heunggongvirae</taxon>
        <taxon>Uroviricota</taxon>
        <taxon>Caudoviricetes</taxon>
        <taxon>Chimalliviridae</taxon>
        <taxon>Maaswegvirus</taxon>
        <taxon>Maaswegvirus Kp24</taxon>
    </lineage>
</organism>
<name>A0A7U0J670_9CAUD</name>
<evidence type="ECO:0000313" key="1">
    <source>
        <dbReference type="EMBL" id="QQV92050.1"/>
    </source>
</evidence>
<protein>
    <submittedName>
        <fullName evidence="1">Virion structural protein</fullName>
    </submittedName>
</protein>
<keyword evidence="2" id="KW-1185">Reference proteome</keyword>
<gene>
    <name evidence="1" type="ORF">vBKpMFBKp24_007</name>
</gene>
<dbReference type="EMBL" id="MW394391">
    <property type="protein sequence ID" value="QQV92050.1"/>
    <property type="molecule type" value="Genomic_DNA"/>
</dbReference>
<dbReference type="Proteomes" id="UP000596381">
    <property type="component" value="Segment"/>
</dbReference>
<sequence length="447" mass="49871">MNTKLLRQQIMAIAGSGVNPRYQFRAIFTLKGVQYPVQAVLGKRITSAYTESFCSNITIEVAMITKDYLTLFKARDNLYLTLFQEQIDTVSEVKFSNGLTIQTTYRAFFSDNSIASLRTDSGLQSVPYTDGSDDLRIFHVQLVDPIALSMSAKSAQGIFRFTSAFEAMKTYIVAKTDEDTQAGLPALLGLDIVTPDITGEAAVRDQIIIDHQVKMTELPCYLQGREGGIYNQDIGSFIQNQRWYIYPLYNTQRFTKTERRLSVFVADSLKLPTADCTYKWEGQTLKVIATGGTKTQDISVAGDISGGNGVHFQRASNFFETPVVVDGDNKAVYNREEISADIIRHQRADGLTFAPVGDNPITDNIAREQSRIASRDGMIMVAKWERSDIRLLTPGMPVRVYYDNGSVTTILEGTLIRAEEQWNTETPGLMQKLQVSAALLTFFLAKP</sequence>
<reference evidence="1 2" key="1">
    <citation type="submission" date="2020-12" db="EMBL/GenBank/DDBJ databases">
        <title>Genomic characterization of four novel bacteriophages infecting Klebsiella pneumoniae.</title>
        <authorList>
            <person name="Estrada Bonilla B."/>
            <person name="Costa A.R."/>
            <person name="van Rossum T."/>
            <person name="Hagedoorn S."/>
            <person name="Wallinga H."/>
            <person name="Xiao M."/>
            <person name="Song W."/>
            <person name="Haas P.-J."/>
            <person name="Nobrega F.L."/>
            <person name="Brouns S.J.J."/>
        </authorList>
    </citation>
    <scope>NUCLEOTIDE SEQUENCE [LARGE SCALE GENOMIC DNA]</scope>
</reference>